<evidence type="ECO:0000256" key="1">
    <source>
        <dbReference type="ARBA" id="ARBA00006479"/>
    </source>
</evidence>
<keyword evidence="3" id="KW-1185">Reference proteome</keyword>
<dbReference type="Gene3D" id="3.30.420.40">
    <property type="match status" value="2"/>
</dbReference>
<reference evidence="3" key="1">
    <citation type="submission" date="2015-07" db="EMBL/GenBank/DDBJ databases">
        <title>Complete genome sequence and phylogenetic analysis of Limnochorda pilosa.</title>
        <authorList>
            <person name="Watanabe M."/>
            <person name="Kojima H."/>
            <person name="Fukui M."/>
        </authorList>
    </citation>
    <scope>NUCLEOTIDE SEQUENCE [LARGE SCALE GENOMIC DNA]</scope>
    <source>
        <strain evidence="3">HC45</strain>
    </source>
</reference>
<dbReference type="KEGG" id="lpil:LIP_2336"/>
<gene>
    <name evidence="2" type="ORF">LIP_2336</name>
</gene>
<dbReference type="InterPro" id="IPR043129">
    <property type="entry name" value="ATPase_NBD"/>
</dbReference>
<protein>
    <submittedName>
        <fullName evidence="2">ROK family transcriptional regulator</fullName>
    </submittedName>
</protein>
<dbReference type="EMBL" id="AP014924">
    <property type="protein sequence ID" value="BAS28177.1"/>
    <property type="molecule type" value="Genomic_DNA"/>
</dbReference>
<proteinExistence type="inferred from homology"/>
<dbReference type="Pfam" id="PF00480">
    <property type="entry name" value="ROK"/>
    <property type="match status" value="1"/>
</dbReference>
<dbReference type="InterPro" id="IPR000600">
    <property type="entry name" value="ROK"/>
</dbReference>
<dbReference type="InterPro" id="IPR049874">
    <property type="entry name" value="ROK_cs"/>
</dbReference>
<name>A0A0K2SMF7_LIMPI</name>
<evidence type="ECO:0000313" key="2">
    <source>
        <dbReference type="EMBL" id="BAS28177.1"/>
    </source>
</evidence>
<evidence type="ECO:0000313" key="3">
    <source>
        <dbReference type="Proteomes" id="UP000065807"/>
    </source>
</evidence>
<dbReference type="AlphaFoldDB" id="A0A0K2SMF7"/>
<reference evidence="3" key="2">
    <citation type="journal article" date="2016" name="Int. J. Syst. Evol. Microbiol.">
        <title>Complete genome sequence and cell structure of Limnochorda pilosa, a Gram-negative spore-former within the phylum Firmicutes.</title>
        <authorList>
            <person name="Watanabe M."/>
            <person name="Kojima H."/>
            <person name="Fukui M."/>
        </authorList>
    </citation>
    <scope>NUCLEOTIDE SEQUENCE [LARGE SCALE GENOMIC DNA]</scope>
    <source>
        <strain evidence="3">HC45</strain>
    </source>
</reference>
<dbReference type="PANTHER" id="PTHR18964">
    <property type="entry name" value="ROK (REPRESSOR, ORF, KINASE) FAMILY"/>
    <property type="match status" value="1"/>
</dbReference>
<accession>A0A0K2SMF7</accession>
<comment type="similarity">
    <text evidence="1">Belongs to the ROK (NagC/XylR) family.</text>
</comment>
<dbReference type="SUPFAM" id="SSF53067">
    <property type="entry name" value="Actin-like ATPase domain"/>
    <property type="match status" value="1"/>
</dbReference>
<dbReference type="OrthoDB" id="9810372at2"/>
<dbReference type="PROSITE" id="PS01125">
    <property type="entry name" value="ROK"/>
    <property type="match status" value="1"/>
</dbReference>
<organism evidence="2 3">
    <name type="scientific">Limnochorda pilosa</name>
    <dbReference type="NCBI Taxonomy" id="1555112"/>
    <lineage>
        <taxon>Bacteria</taxon>
        <taxon>Bacillati</taxon>
        <taxon>Bacillota</taxon>
        <taxon>Limnochordia</taxon>
        <taxon>Limnochordales</taxon>
        <taxon>Limnochordaceae</taxon>
        <taxon>Limnochorda</taxon>
    </lineage>
</organism>
<dbReference type="STRING" id="1555112.LIP_2336"/>
<dbReference type="Proteomes" id="UP000065807">
    <property type="component" value="Chromosome"/>
</dbReference>
<dbReference type="PANTHER" id="PTHR18964:SF169">
    <property type="entry name" value="N-ACETYLMANNOSAMINE KINASE"/>
    <property type="match status" value="1"/>
</dbReference>
<sequence>MESMVACGIDIGGTKIAGGLVTSSGRLLYREERPTLAHEGGSSVVARAREFTGELLARAAREGFVPVGVGAGSGGAISGGRVVGATSLIKDWTGVDLQAGIIPDPRLRVKVDNDVKAMAHAESLWGDAREARCAVVVALGTGVGGAIVVGGQVLEGADGLAGHLGHVPVWPDGPLCSCGNRGCLEAFISGTAIVKAAQTRLAQEGREERLANASAVWDAAQGDHPWARATIEEAARAFAMAFRGLVYTLNPDRIILAGRLSNWGEPFRQLLWRHLNAELPEHFSRNLSLSLSRWGSELGILGAAALVLEEMVK</sequence>